<organism evidence="1 2">
    <name type="scientific">Chara braunii</name>
    <name type="common">Braun's stonewort</name>
    <dbReference type="NCBI Taxonomy" id="69332"/>
    <lineage>
        <taxon>Eukaryota</taxon>
        <taxon>Viridiplantae</taxon>
        <taxon>Streptophyta</taxon>
        <taxon>Charophyceae</taxon>
        <taxon>Charales</taxon>
        <taxon>Characeae</taxon>
        <taxon>Chara</taxon>
    </lineage>
</organism>
<name>A0A388K2G5_CHABU</name>
<dbReference type="Gramene" id="GBG64143">
    <property type="protein sequence ID" value="GBG64143"/>
    <property type="gene ID" value="CBR_g40842"/>
</dbReference>
<dbReference type="AlphaFoldDB" id="A0A388K2G5"/>
<gene>
    <name evidence="1" type="ORF">CBR_g40842</name>
</gene>
<protein>
    <submittedName>
        <fullName evidence="1">Uncharacterized protein</fullName>
    </submittedName>
</protein>
<keyword evidence="2" id="KW-1185">Reference proteome</keyword>
<dbReference type="EMBL" id="BFEA01000047">
    <property type="protein sequence ID" value="GBG64143.1"/>
    <property type="molecule type" value="Genomic_DNA"/>
</dbReference>
<dbReference type="Proteomes" id="UP000265515">
    <property type="component" value="Unassembled WGS sequence"/>
</dbReference>
<evidence type="ECO:0000313" key="1">
    <source>
        <dbReference type="EMBL" id="GBG64143.1"/>
    </source>
</evidence>
<sequence length="160" mass="18068">MKIPLLVVTNNLLKNIFESPVRDLGLTISLRMVRRGEAELSAVYLVEPSSESAGKARVTVRYDAQRHKPNGVLDVTHRWDAGVRERRWENVVVLSDEVTNCGLQVSCISCEFLSVSVSERRRGGLDGRRRDGSRDGSHGDRGRIWLQRDELSVRTGWIIV</sequence>
<reference evidence="1 2" key="1">
    <citation type="journal article" date="2018" name="Cell">
        <title>The Chara Genome: Secondary Complexity and Implications for Plant Terrestrialization.</title>
        <authorList>
            <person name="Nishiyama T."/>
            <person name="Sakayama H."/>
            <person name="Vries J.D."/>
            <person name="Buschmann H."/>
            <person name="Saint-Marcoux D."/>
            <person name="Ullrich K.K."/>
            <person name="Haas F.B."/>
            <person name="Vanderstraeten L."/>
            <person name="Becker D."/>
            <person name="Lang D."/>
            <person name="Vosolsobe S."/>
            <person name="Rombauts S."/>
            <person name="Wilhelmsson P.K.I."/>
            <person name="Janitza P."/>
            <person name="Kern R."/>
            <person name="Heyl A."/>
            <person name="Rumpler F."/>
            <person name="Villalobos L.I.A.C."/>
            <person name="Clay J.M."/>
            <person name="Skokan R."/>
            <person name="Toyoda A."/>
            <person name="Suzuki Y."/>
            <person name="Kagoshima H."/>
            <person name="Schijlen E."/>
            <person name="Tajeshwar N."/>
            <person name="Catarino B."/>
            <person name="Hetherington A.J."/>
            <person name="Saltykova A."/>
            <person name="Bonnot C."/>
            <person name="Breuninger H."/>
            <person name="Symeonidi A."/>
            <person name="Radhakrishnan G.V."/>
            <person name="Van Nieuwerburgh F."/>
            <person name="Deforce D."/>
            <person name="Chang C."/>
            <person name="Karol K.G."/>
            <person name="Hedrich R."/>
            <person name="Ulvskov P."/>
            <person name="Glockner G."/>
            <person name="Delwiche C.F."/>
            <person name="Petrasek J."/>
            <person name="Van de Peer Y."/>
            <person name="Friml J."/>
            <person name="Beilby M."/>
            <person name="Dolan L."/>
            <person name="Kohara Y."/>
            <person name="Sugano S."/>
            <person name="Fujiyama A."/>
            <person name="Delaux P.-M."/>
            <person name="Quint M."/>
            <person name="TheiBen G."/>
            <person name="Hagemann M."/>
            <person name="Harholt J."/>
            <person name="Dunand C."/>
            <person name="Zachgo S."/>
            <person name="Langdale J."/>
            <person name="Maumus F."/>
            <person name="Straeten D.V.D."/>
            <person name="Gould S.B."/>
            <person name="Rensing S.A."/>
        </authorList>
    </citation>
    <scope>NUCLEOTIDE SEQUENCE [LARGE SCALE GENOMIC DNA]</scope>
    <source>
        <strain evidence="1 2">S276</strain>
    </source>
</reference>
<proteinExistence type="predicted"/>
<comment type="caution">
    <text evidence="1">The sequence shown here is derived from an EMBL/GenBank/DDBJ whole genome shotgun (WGS) entry which is preliminary data.</text>
</comment>
<accession>A0A388K2G5</accession>
<evidence type="ECO:0000313" key="2">
    <source>
        <dbReference type="Proteomes" id="UP000265515"/>
    </source>
</evidence>